<dbReference type="Proteomes" id="UP000265631">
    <property type="component" value="Unassembled WGS sequence"/>
</dbReference>
<proteinExistence type="predicted"/>
<dbReference type="InterPro" id="IPR002110">
    <property type="entry name" value="Ankyrin_rpt"/>
</dbReference>
<sequence length="1283" mass="143999">MHFFKPQTIAIALVALRCLVSEEWQGFIEDDDITKLPPRCPGLQPGVIGGIASDAELDSICQGAIDNPCEDGNILLGDHGPGAIQFAPNKSIDCEKLSGPKDMEECREKCLNCQTKAGGMVDKQVTLCSMKHEGERVANIAYLAEFNSIQSVPDTDAVLVFTAELDLRRQSQKGKSIASRLFPVLRAVHSFIGVIDTYVSSNPTIAALVWGSVKMTIQIMLNAASYYEAFAELFMNLSTVCPRFEQYQALFPTSTRLQVALCNFNASIIRCCERVIQMPKSSSGWASPLNPLSPSFWQSFQQSFESNLQELRDYSKNVKDEIRFAQAESEHRNRELQRLEIGEAEKSRRSLNRFMTRTRTQFDTMHQSQLVRDEELEREKKQKLLDSLSSHDYMKSFKQARQKRYPQSASWIFDTNEFENWAEGKTSPLLWCSGKMGSGKTILAASVIDFLLTKRSRTKGTVMFFFPRFDYPESLRAETTLRAVVRQIIDIQDILGDTRVALEDIQSTDEDVLTKLTQLLGLLLVRKRQPAWIVIDGMDEWPRDERQKLIEAFSALLAAGLEVKLFATSRDYPDSTTENAFPSLHQLSMNCSKAQEGMGQLVDQAVQKCLDAEELLVNDRKLVDDIKRTLTDNANGMILWVTLVLRDLCVQPNNEKIREAISLKNLPKSLTDVFNRALEQIVSQGKEEITQAILPWIVAAKQPLSLSQLEECCLIRVLQEYSIKDRYVNGIHLVDSWFHGLVEVDHETKTVHFVHSSVHMFFLTATAGSSLKGFYVNMEEADRHIGQVIVTYLNFNDFKKTVAQRRPALPPISPQDICQQALSNEFGWRKFLLRGRGERTADIDGTVALCTQHAFETLQETMDMKYPFLIYASTHWLSHSSTFNQKNCLVWQTWKTMVVNGHQLTTSPVSEGYHQTMDETLTRWATSNRHFSLLYVMATSKHVLNHSHKAMFKFVVDENDLELLLLMVKTKTWGFELSPPFCGAARSGLVDVLKVLAEAGADLNGGIDFVHLNGGIDVPTSRPLIDAIEAGQVEAIDLLLKEGANPNLPTYVYRNALEPAVDLGGSKGIKVCKMLIKAGVDLKNEHLEPPCFAVLNWARRTKTGADPKDTEIRSLTALERACGTGQEEIVELLLTAGADPNFAHFLDSPLVMSIEKEHIQIMKLLLAFGADVNVNKWGEAWPLGRACYLKNPRLDIIELLFRAGAEMDRETGYELLKKAVERNSAEFVKLLLKEGATLNGRHGSDDHTLVAIAARGGRFDIVDILIDAGAQVAFLHTALLGIY</sequence>
<dbReference type="InterPro" id="IPR056884">
    <property type="entry name" value="NPHP3-like_N"/>
</dbReference>
<feature type="domain" description="DUF7708" evidence="4">
    <location>
        <begin position="187"/>
        <end position="325"/>
    </location>
</feature>
<evidence type="ECO:0000313" key="6">
    <source>
        <dbReference type="EMBL" id="RFN47649.1"/>
    </source>
</evidence>
<keyword evidence="2" id="KW-0040">ANK repeat</keyword>
<dbReference type="InterPro" id="IPR056125">
    <property type="entry name" value="DUF7708"/>
</dbReference>
<dbReference type="SUPFAM" id="SSF48403">
    <property type="entry name" value="Ankyrin repeat"/>
    <property type="match status" value="1"/>
</dbReference>
<feature type="repeat" description="ANK" evidence="2">
    <location>
        <begin position="1211"/>
        <end position="1243"/>
    </location>
</feature>
<feature type="repeat" description="ANK" evidence="2">
    <location>
        <begin position="1145"/>
        <end position="1177"/>
    </location>
</feature>
<evidence type="ECO:0000313" key="7">
    <source>
        <dbReference type="Proteomes" id="UP000265631"/>
    </source>
</evidence>
<dbReference type="SUPFAM" id="SSF52540">
    <property type="entry name" value="P-loop containing nucleoside triphosphate hydrolases"/>
    <property type="match status" value="1"/>
</dbReference>
<dbReference type="PROSITE" id="PS50297">
    <property type="entry name" value="ANK_REP_REGION"/>
    <property type="match status" value="1"/>
</dbReference>
<dbReference type="EMBL" id="PXXK01000241">
    <property type="protein sequence ID" value="RFN47649.1"/>
    <property type="molecule type" value="Genomic_DNA"/>
</dbReference>
<protein>
    <submittedName>
        <fullName evidence="6">Nacht domain protein</fullName>
    </submittedName>
</protein>
<dbReference type="Gene3D" id="1.25.40.20">
    <property type="entry name" value="Ankyrin repeat-containing domain"/>
    <property type="match status" value="2"/>
</dbReference>
<feature type="repeat" description="ANK" evidence="2">
    <location>
        <begin position="1113"/>
        <end position="1145"/>
    </location>
</feature>
<dbReference type="Gene3D" id="3.40.50.300">
    <property type="entry name" value="P-loop containing nucleotide triphosphate hydrolases"/>
    <property type="match status" value="1"/>
</dbReference>
<comment type="caution">
    <text evidence="6">The sequence shown here is derived from an EMBL/GenBank/DDBJ whole genome shotgun (WGS) entry which is preliminary data.</text>
</comment>
<keyword evidence="7" id="KW-1185">Reference proteome</keyword>
<evidence type="ECO:0000256" key="2">
    <source>
        <dbReference type="PROSITE-ProRule" id="PRU00023"/>
    </source>
</evidence>
<dbReference type="PANTHER" id="PTHR10039:SF10">
    <property type="entry name" value="NACHT DOMAIN-CONTAINING PROTEIN"/>
    <property type="match status" value="1"/>
</dbReference>
<accession>A0A395MKF9</accession>
<dbReference type="PANTHER" id="PTHR10039">
    <property type="entry name" value="AMELOGENIN"/>
    <property type="match status" value="1"/>
</dbReference>
<evidence type="ECO:0000256" key="1">
    <source>
        <dbReference type="ARBA" id="ARBA00022737"/>
    </source>
</evidence>
<dbReference type="Pfam" id="PF24883">
    <property type="entry name" value="NPHP3_N"/>
    <property type="match status" value="1"/>
</dbReference>
<dbReference type="InterPro" id="IPR027417">
    <property type="entry name" value="P-loop_NTPase"/>
</dbReference>
<dbReference type="PROSITE" id="PS50088">
    <property type="entry name" value="ANK_REPEAT"/>
    <property type="match status" value="4"/>
</dbReference>
<dbReference type="InterPro" id="IPR036770">
    <property type="entry name" value="Ankyrin_rpt-contain_sf"/>
</dbReference>
<evidence type="ECO:0000259" key="4">
    <source>
        <dbReference type="Pfam" id="PF24809"/>
    </source>
</evidence>
<name>A0A395MKF9_9HYPO</name>
<dbReference type="SMART" id="SM00248">
    <property type="entry name" value="ANK"/>
    <property type="match status" value="7"/>
</dbReference>
<keyword evidence="1" id="KW-0677">Repeat</keyword>
<reference evidence="6 7" key="1">
    <citation type="journal article" date="2018" name="PLoS Pathog.">
        <title>Evolution of structural diversity of trichothecenes, a family of toxins produced by plant pathogenic and entomopathogenic fungi.</title>
        <authorList>
            <person name="Proctor R.H."/>
            <person name="McCormick S.P."/>
            <person name="Kim H.S."/>
            <person name="Cardoza R.E."/>
            <person name="Stanley A.M."/>
            <person name="Lindo L."/>
            <person name="Kelly A."/>
            <person name="Brown D.W."/>
            <person name="Lee T."/>
            <person name="Vaughan M.M."/>
            <person name="Alexander N.J."/>
            <person name="Busman M."/>
            <person name="Gutierrez S."/>
        </authorList>
    </citation>
    <scope>NUCLEOTIDE SEQUENCE [LARGE SCALE GENOMIC DNA]</scope>
    <source>
        <strain evidence="6 7">NRRL 13405</strain>
    </source>
</reference>
<feature type="domain" description="Nephrocystin 3-like N-terminal" evidence="5">
    <location>
        <begin position="408"/>
        <end position="570"/>
    </location>
</feature>
<feature type="signal peptide" evidence="3">
    <location>
        <begin position="1"/>
        <end position="21"/>
    </location>
</feature>
<evidence type="ECO:0000256" key="3">
    <source>
        <dbReference type="SAM" id="SignalP"/>
    </source>
</evidence>
<dbReference type="Pfam" id="PF24809">
    <property type="entry name" value="DUF7708"/>
    <property type="match status" value="1"/>
</dbReference>
<evidence type="ECO:0000259" key="5">
    <source>
        <dbReference type="Pfam" id="PF24883"/>
    </source>
</evidence>
<feature type="chain" id="PRO_5017311358" evidence="3">
    <location>
        <begin position="22"/>
        <end position="1283"/>
    </location>
</feature>
<organism evidence="6 7">
    <name type="scientific">Fusarium flagelliforme</name>
    <dbReference type="NCBI Taxonomy" id="2675880"/>
    <lineage>
        <taxon>Eukaryota</taxon>
        <taxon>Fungi</taxon>
        <taxon>Dikarya</taxon>
        <taxon>Ascomycota</taxon>
        <taxon>Pezizomycotina</taxon>
        <taxon>Sordariomycetes</taxon>
        <taxon>Hypocreomycetidae</taxon>
        <taxon>Hypocreales</taxon>
        <taxon>Nectriaceae</taxon>
        <taxon>Fusarium</taxon>
        <taxon>Fusarium incarnatum-equiseti species complex</taxon>
    </lineage>
</organism>
<keyword evidence="3" id="KW-0732">Signal</keyword>
<feature type="repeat" description="ANK" evidence="2">
    <location>
        <begin position="1245"/>
        <end position="1277"/>
    </location>
</feature>
<dbReference type="Pfam" id="PF12796">
    <property type="entry name" value="Ank_2"/>
    <property type="match status" value="2"/>
</dbReference>
<gene>
    <name evidence="6" type="ORF">FIE12Z_8106</name>
</gene>